<organism evidence="1 2">
    <name type="scientific">Nesidiocoris tenuis</name>
    <dbReference type="NCBI Taxonomy" id="355587"/>
    <lineage>
        <taxon>Eukaryota</taxon>
        <taxon>Metazoa</taxon>
        <taxon>Ecdysozoa</taxon>
        <taxon>Arthropoda</taxon>
        <taxon>Hexapoda</taxon>
        <taxon>Insecta</taxon>
        <taxon>Pterygota</taxon>
        <taxon>Neoptera</taxon>
        <taxon>Paraneoptera</taxon>
        <taxon>Hemiptera</taxon>
        <taxon>Heteroptera</taxon>
        <taxon>Panheteroptera</taxon>
        <taxon>Cimicomorpha</taxon>
        <taxon>Miridae</taxon>
        <taxon>Dicyphina</taxon>
        <taxon>Nesidiocoris</taxon>
    </lineage>
</organism>
<keyword evidence="2" id="KW-1185">Reference proteome</keyword>
<dbReference type="Proteomes" id="UP001307889">
    <property type="component" value="Chromosome 2"/>
</dbReference>
<gene>
    <name evidence="1" type="ORF">NTJ_03373</name>
</gene>
<protein>
    <submittedName>
        <fullName evidence="1">Uncharacterized protein</fullName>
    </submittedName>
</protein>
<dbReference type="EMBL" id="AP028910">
    <property type="protein sequence ID" value="BES90563.1"/>
    <property type="molecule type" value="Genomic_DNA"/>
</dbReference>
<accession>A0ABN7AF02</accession>
<name>A0ABN7AF02_9HEMI</name>
<proteinExistence type="predicted"/>
<reference evidence="1 2" key="1">
    <citation type="submission" date="2023-09" db="EMBL/GenBank/DDBJ databases">
        <title>Nesidiocoris tenuis whole genome shotgun sequence.</title>
        <authorList>
            <person name="Shibata T."/>
            <person name="Shimoda M."/>
            <person name="Kobayashi T."/>
            <person name="Uehara T."/>
        </authorList>
    </citation>
    <scope>NUCLEOTIDE SEQUENCE [LARGE SCALE GENOMIC DNA]</scope>
    <source>
        <strain evidence="1 2">Japan</strain>
    </source>
</reference>
<evidence type="ECO:0000313" key="1">
    <source>
        <dbReference type="EMBL" id="BES90563.1"/>
    </source>
</evidence>
<evidence type="ECO:0000313" key="2">
    <source>
        <dbReference type="Proteomes" id="UP001307889"/>
    </source>
</evidence>
<sequence length="66" mass="7316">MPTKPAGRLDGLEPEYATWNDSRSVDVHSFVGGPQVDACSFLVRLLPAWMPTERPPERLSIVSAYT</sequence>